<evidence type="ECO:0000256" key="7">
    <source>
        <dbReference type="ARBA" id="ARBA00023136"/>
    </source>
</evidence>
<dbReference type="PANTHER" id="PTHR30012">
    <property type="entry name" value="GENERAL SECRETION PATHWAY PROTEIN"/>
    <property type="match status" value="1"/>
</dbReference>
<reference evidence="10 11" key="1">
    <citation type="submission" date="2020-08" db="EMBL/GenBank/DDBJ databases">
        <title>Genome sequencing of Purple Non-Sulfur Bacteria from various extreme environments.</title>
        <authorList>
            <person name="Mayer M."/>
        </authorList>
    </citation>
    <scope>NUCLEOTIDE SEQUENCE [LARGE SCALE GENOMIC DNA]</scope>
    <source>
        <strain evidence="10 11">2761</strain>
    </source>
</reference>
<dbReference type="Proteomes" id="UP000587070">
    <property type="component" value="Unassembled WGS sequence"/>
</dbReference>
<name>A0A840G8W6_RHOTE</name>
<keyword evidence="4" id="KW-0997">Cell inner membrane</keyword>
<feature type="transmembrane region" description="Helical" evidence="8">
    <location>
        <begin position="362"/>
        <end position="384"/>
    </location>
</feature>
<keyword evidence="3" id="KW-1003">Cell membrane</keyword>
<dbReference type="GO" id="GO:0005886">
    <property type="term" value="C:plasma membrane"/>
    <property type="evidence" value="ECO:0007669"/>
    <property type="project" value="UniProtKB-SubCell"/>
</dbReference>
<evidence type="ECO:0000256" key="8">
    <source>
        <dbReference type="SAM" id="Phobius"/>
    </source>
</evidence>
<keyword evidence="11" id="KW-1185">Reference proteome</keyword>
<proteinExistence type="inferred from homology"/>
<organism evidence="10 11">
    <name type="scientific">Rhodocyclus tenuis</name>
    <name type="common">Rhodospirillum tenue</name>
    <dbReference type="NCBI Taxonomy" id="1066"/>
    <lineage>
        <taxon>Bacteria</taxon>
        <taxon>Pseudomonadati</taxon>
        <taxon>Pseudomonadota</taxon>
        <taxon>Betaproteobacteria</taxon>
        <taxon>Rhodocyclales</taxon>
        <taxon>Rhodocyclaceae</taxon>
        <taxon>Rhodocyclus</taxon>
    </lineage>
</organism>
<feature type="domain" description="Type II secretion system protein GspF" evidence="9">
    <location>
        <begin position="61"/>
        <end position="184"/>
    </location>
</feature>
<dbReference type="InterPro" id="IPR042094">
    <property type="entry name" value="T2SS_GspF_sf"/>
</dbReference>
<gene>
    <name evidence="10" type="ORF">GGD90_002707</name>
</gene>
<keyword evidence="5 8" id="KW-0812">Transmembrane</keyword>
<keyword evidence="7 8" id="KW-0472">Membrane</keyword>
<comment type="similarity">
    <text evidence="2">Belongs to the GSP F family.</text>
</comment>
<dbReference type="InterPro" id="IPR018076">
    <property type="entry name" value="T2SS_GspF_dom"/>
</dbReference>
<evidence type="ECO:0000256" key="2">
    <source>
        <dbReference type="ARBA" id="ARBA00005745"/>
    </source>
</evidence>
<comment type="caution">
    <text evidence="10">The sequence shown here is derived from an EMBL/GenBank/DDBJ whole genome shotgun (WGS) entry which is preliminary data.</text>
</comment>
<keyword evidence="6 8" id="KW-1133">Transmembrane helix</keyword>
<evidence type="ECO:0000256" key="5">
    <source>
        <dbReference type="ARBA" id="ARBA00022692"/>
    </source>
</evidence>
<dbReference type="EMBL" id="JACIGE010000010">
    <property type="protein sequence ID" value="MBB4248315.1"/>
    <property type="molecule type" value="Genomic_DNA"/>
</dbReference>
<evidence type="ECO:0000259" key="9">
    <source>
        <dbReference type="Pfam" id="PF00482"/>
    </source>
</evidence>
<feature type="domain" description="Type II secretion system protein GspF" evidence="9">
    <location>
        <begin position="265"/>
        <end position="385"/>
    </location>
</feature>
<evidence type="ECO:0000313" key="11">
    <source>
        <dbReference type="Proteomes" id="UP000587070"/>
    </source>
</evidence>
<dbReference type="InterPro" id="IPR003004">
    <property type="entry name" value="GspF/PilC"/>
</dbReference>
<comment type="subcellular location">
    <subcellularLocation>
        <location evidence="1">Cell inner membrane</location>
        <topology evidence="1">Multi-pass membrane protein</topology>
    </subcellularLocation>
</comment>
<evidence type="ECO:0000256" key="4">
    <source>
        <dbReference type="ARBA" id="ARBA00022519"/>
    </source>
</evidence>
<dbReference type="AlphaFoldDB" id="A0A840G8W6"/>
<protein>
    <submittedName>
        <fullName evidence="10">General secretion pathway protein F</fullName>
    </submittedName>
</protein>
<accession>A0A840G8W6</accession>
<dbReference type="RefSeq" id="WP_153117433.1">
    <property type="nucleotide sequence ID" value="NZ_JACIGE010000010.1"/>
</dbReference>
<feature type="transmembrane region" description="Helical" evidence="8">
    <location>
        <begin position="160"/>
        <end position="183"/>
    </location>
</feature>
<dbReference type="Gene3D" id="1.20.81.30">
    <property type="entry name" value="Type II secretion system (T2SS), domain F"/>
    <property type="match status" value="2"/>
</dbReference>
<dbReference type="PRINTS" id="PR00812">
    <property type="entry name" value="BCTERIALGSPF"/>
</dbReference>
<evidence type="ECO:0000256" key="6">
    <source>
        <dbReference type="ARBA" id="ARBA00022989"/>
    </source>
</evidence>
<dbReference type="PANTHER" id="PTHR30012:SF7">
    <property type="entry name" value="PROTEIN TRANSPORT PROTEIN HOFC HOMOLOG"/>
    <property type="match status" value="1"/>
</dbReference>
<evidence type="ECO:0000313" key="10">
    <source>
        <dbReference type="EMBL" id="MBB4248315.1"/>
    </source>
</evidence>
<evidence type="ECO:0000256" key="1">
    <source>
        <dbReference type="ARBA" id="ARBA00004429"/>
    </source>
</evidence>
<dbReference type="GO" id="GO:0015628">
    <property type="term" value="P:protein secretion by the type II secretion system"/>
    <property type="evidence" value="ECO:0007669"/>
    <property type="project" value="TreeGrafter"/>
</dbReference>
<dbReference type="OrthoDB" id="9805682at2"/>
<feature type="transmembrane region" description="Helical" evidence="8">
    <location>
        <begin position="214"/>
        <end position="232"/>
    </location>
</feature>
<sequence length="394" mass="42654">MEYRIKAVQPGRGVTCLRLDASNPADATRRAEALGCTVLSVSRGLSLGLSRSSGQFPVLLFAQELLALLRSGISVLEAVEALLEKESRPWVRGVLDGVHGALREGKTLSAALEASAASFPVLFIAAIRASERTSGLDEALSRYAAYATQLENLRGRLTSAAIYPLLLVGVGGLVILFLMGFVVPRFAHIYEDFGGELPWISRLLLESGSFVENAWPLLLVAASVAVATLFSGPGRSALGRLGERIAWRIPALGERLRVFQLARAYRTLGMLLRGGIPTPQAMRMVSGLLSAKLATALERARIKITEGIALSVAFEQEGLSTPVALRMLRVGERAGNMGEMMERAAAFHDEEMSRWADWATRLFGPVLMLFMGVVIGVIVVFMYLPIFQLADSIR</sequence>
<dbReference type="Pfam" id="PF00482">
    <property type="entry name" value="T2SSF"/>
    <property type="match status" value="2"/>
</dbReference>
<evidence type="ECO:0000256" key="3">
    <source>
        <dbReference type="ARBA" id="ARBA00022475"/>
    </source>
</evidence>